<name>A0A8J2P9C4_9HEXA</name>
<dbReference type="PANTHER" id="PTHR30006:SF2">
    <property type="entry name" value="ABC TRANSPORTER SUBSTRATE-BINDING PROTEIN"/>
    <property type="match status" value="1"/>
</dbReference>
<feature type="region of interest" description="Disordered" evidence="2">
    <location>
        <begin position="50"/>
        <end position="83"/>
    </location>
</feature>
<comment type="caution">
    <text evidence="4">The sequence shown here is derived from an EMBL/GenBank/DDBJ whole genome shotgun (WGS) entry which is preliminary data.</text>
</comment>
<evidence type="ECO:0000256" key="3">
    <source>
        <dbReference type="SAM" id="SignalP"/>
    </source>
</evidence>
<keyword evidence="1 3" id="KW-0732">Signal</keyword>
<gene>
    <name evidence="4" type="ORF">AFUS01_LOCUS25030</name>
</gene>
<dbReference type="Proteomes" id="UP000708208">
    <property type="component" value="Unassembled WGS sequence"/>
</dbReference>
<accession>A0A8J2P9C4</accession>
<reference evidence="4" key="1">
    <citation type="submission" date="2021-06" db="EMBL/GenBank/DDBJ databases">
        <authorList>
            <person name="Hodson N. C."/>
            <person name="Mongue J. A."/>
            <person name="Jaron S. K."/>
        </authorList>
    </citation>
    <scope>NUCLEOTIDE SEQUENCE</scope>
</reference>
<evidence type="ECO:0000313" key="5">
    <source>
        <dbReference type="Proteomes" id="UP000708208"/>
    </source>
</evidence>
<proteinExistence type="predicted"/>
<dbReference type="PANTHER" id="PTHR30006">
    <property type="entry name" value="THIAMINE-BINDING PERIPLASMIC PROTEIN-RELATED"/>
    <property type="match status" value="1"/>
</dbReference>
<dbReference type="OrthoDB" id="124329at2759"/>
<evidence type="ECO:0000256" key="1">
    <source>
        <dbReference type="ARBA" id="ARBA00022729"/>
    </source>
</evidence>
<feature type="compositionally biased region" description="Gly residues" evidence="2">
    <location>
        <begin position="51"/>
        <end position="69"/>
    </location>
</feature>
<evidence type="ECO:0000256" key="2">
    <source>
        <dbReference type="SAM" id="MobiDB-lite"/>
    </source>
</evidence>
<evidence type="ECO:0000313" key="4">
    <source>
        <dbReference type="EMBL" id="CAG7786463.1"/>
    </source>
</evidence>
<dbReference type="InterPro" id="IPR006059">
    <property type="entry name" value="SBP"/>
</dbReference>
<sequence length="423" mass="46910">MAKILLAVVVIIGFVSLAELSYAHHGGGYHGGGYHGGGYHGEGYHGEGHHGGGCNGEGHQGGSSTGGTTPGAPPTSSSSVETKSMDQLYADAKKEGCKAIVYAGGDVPGQQDYYKNLFEQKFKGCTLEMIVDYSKFHDARINYQLQNNKLIPDVVQLQTLQDFPIWKNQNRLMSYKPKDWDVIVKEYKDPDGYFLPIFFSHFTNCVNNKLMKDPKTWPTNIKDYLKPELKGHIVLTYPNDDDAVLFLFKLFIDKYGWGFFEELNAKQNVTWVRGTEEPSVALAENRTWAAIAAGCDFNNPPGVSTFVLPKSDPFMTWAQTAAIFKDAKNPATAKLYLNWIISADVQRNNLGSWSIRTDVPPPKPYGPLSSYKSQTNPMDFKTFMENRAAVEDLKTKMMLIIGEPKGPASPGNLGMYPTKALPH</sequence>
<feature type="signal peptide" evidence="3">
    <location>
        <begin position="1"/>
        <end position="23"/>
    </location>
</feature>
<organism evidence="4 5">
    <name type="scientific">Allacma fusca</name>
    <dbReference type="NCBI Taxonomy" id="39272"/>
    <lineage>
        <taxon>Eukaryota</taxon>
        <taxon>Metazoa</taxon>
        <taxon>Ecdysozoa</taxon>
        <taxon>Arthropoda</taxon>
        <taxon>Hexapoda</taxon>
        <taxon>Collembola</taxon>
        <taxon>Symphypleona</taxon>
        <taxon>Sminthuridae</taxon>
        <taxon>Allacma</taxon>
    </lineage>
</organism>
<feature type="chain" id="PRO_5035312894" evidence="3">
    <location>
        <begin position="24"/>
        <end position="423"/>
    </location>
</feature>
<keyword evidence="5" id="KW-1185">Reference proteome</keyword>
<dbReference type="EMBL" id="CAJVCH010318326">
    <property type="protein sequence ID" value="CAG7786463.1"/>
    <property type="molecule type" value="Genomic_DNA"/>
</dbReference>
<dbReference type="AlphaFoldDB" id="A0A8J2P9C4"/>
<dbReference type="Pfam" id="PF01547">
    <property type="entry name" value="SBP_bac_1"/>
    <property type="match status" value="1"/>
</dbReference>
<protein>
    <submittedName>
        <fullName evidence="4">Uncharacterized protein</fullName>
    </submittedName>
</protein>